<protein>
    <recommendedName>
        <fullName evidence="3">Malonyl-CoA:ACP transacylase (MAT) domain-containing protein</fullName>
    </recommendedName>
</protein>
<dbReference type="InterPro" id="IPR016035">
    <property type="entry name" value="Acyl_Trfase/lysoPLipase"/>
</dbReference>
<name>A0ABP7TG59_9ACTN</name>
<feature type="domain" description="Malonyl-CoA:ACP transacylase (MAT)" evidence="3">
    <location>
        <begin position="112"/>
        <end position="405"/>
    </location>
</feature>
<gene>
    <name evidence="4" type="ORF">GCM10022232_84150</name>
</gene>
<dbReference type="InterPro" id="IPR014043">
    <property type="entry name" value="Acyl_transferase_dom"/>
</dbReference>
<keyword evidence="2" id="KW-0597">Phosphoprotein</keyword>
<dbReference type="Proteomes" id="UP001500456">
    <property type="component" value="Unassembled WGS sequence"/>
</dbReference>
<reference evidence="5" key="1">
    <citation type="journal article" date="2019" name="Int. J. Syst. Evol. Microbiol.">
        <title>The Global Catalogue of Microorganisms (GCM) 10K type strain sequencing project: providing services to taxonomists for standard genome sequencing and annotation.</title>
        <authorList>
            <consortium name="The Broad Institute Genomics Platform"/>
            <consortium name="The Broad Institute Genome Sequencing Center for Infectious Disease"/>
            <person name="Wu L."/>
            <person name="Ma J."/>
        </authorList>
    </citation>
    <scope>NUCLEOTIDE SEQUENCE [LARGE SCALE GENOMIC DNA]</scope>
    <source>
        <strain evidence="5">JCM 16924</strain>
    </source>
</reference>
<dbReference type="RefSeq" id="WP_345570693.1">
    <property type="nucleotide sequence ID" value="NZ_BAAAZX010000038.1"/>
</dbReference>
<sequence length="438" mass="45316">MAYDPSDPNPSLSDPNASRTTHLLTLSASTPDALTTTARDTAAHLATLGDASPAPLCSRAAGGPHSGHRLGVVGRTAGELAERIGAHLAGEPVREVFVGHADPARRPPVAFLFSGQGAQYAGMAQGLHRTEPVFRDAFDRCAEAARPFVAVPLQELLDPGAGPSVVYRLAHAALGTFCVNIALAELWRSWGVEPAAVLGFSSGEYAAACWAGILAPEDAVRLLGTQVTLAERVTDGAMAVVALGEEDALQLLAEAEPSVGLAAVISPGEVSLSGRATALARIVDRLTASGVRTSSLPVSSGLHSPLQEPALAELRAVAATIPTRPPRVPFVSTVTGTGVTGPLAPEHWCRQLRGPVRFLDAVRALDELGVRAHLEVGPGRALVGLGARCLPGGERMWLASLGRSTDGTAPMLMALGRLHTAGVPVSWNRVYPGSRSAV</sequence>
<dbReference type="PANTHER" id="PTHR43775:SF37">
    <property type="entry name" value="SI:DKEY-61P9.11"/>
    <property type="match status" value="1"/>
</dbReference>
<organism evidence="4 5">
    <name type="scientific">Streptomyces plumbiresistens</name>
    <dbReference type="NCBI Taxonomy" id="511811"/>
    <lineage>
        <taxon>Bacteria</taxon>
        <taxon>Bacillati</taxon>
        <taxon>Actinomycetota</taxon>
        <taxon>Actinomycetes</taxon>
        <taxon>Kitasatosporales</taxon>
        <taxon>Streptomycetaceae</taxon>
        <taxon>Streptomyces</taxon>
    </lineage>
</organism>
<accession>A0ABP7TG59</accession>
<evidence type="ECO:0000256" key="2">
    <source>
        <dbReference type="ARBA" id="ARBA00022553"/>
    </source>
</evidence>
<dbReference type="SUPFAM" id="SSF52151">
    <property type="entry name" value="FabD/lysophospholipase-like"/>
    <property type="match status" value="1"/>
</dbReference>
<dbReference type="PANTHER" id="PTHR43775">
    <property type="entry name" value="FATTY ACID SYNTHASE"/>
    <property type="match status" value="1"/>
</dbReference>
<comment type="caution">
    <text evidence="4">The sequence shown here is derived from an EMBL/GenBank/DDBJ whole genome shotgun (WGS) entry which is preliminary data.</text>
</comment>
<dbReference type="InterPro" id="IPR016036">
    <property type="entry name" value="Malonyl_transacylase_ACP-bd"/>
</dbReference>
<dbReference type="SMART" id="SM00827">
    <property type="entry name" value="PKS_AT"/>
    <property type="match status" value="1"/>
</dbReference>
<dbReference type="InterPro" id="IPR001227">
    <property type="entry name" value="Ac_transferase_dom_sf"/>
</dbReference>
<dbReference type="Gene3D" id="3.40.366.10">
    <property type="entry name" value="Malonyl-Coenzyme A Acyl Carrier Protein, domain 2"/>
    <property type="match status" value="1"/>
</dbReference>
<dbReference type="SUPFAM" id="SSF55048">
    <property type="entry name" value="Probable ACP-binding domain of malonyl-CoA ACP transacylase"/>
    <property type="match status" value="1"/>
</dbReference>
<evidence type="ECO:0000313" key="5">
    <source>
        <dbReference type="Proteomes" id="UP001500456"/>
    </source>
</evidence>
<keyword evidence="5" id="KW-1185">Reference proteome</keyword>
<dbReference type="Pfam" id="PF00698">
    <property type="entry name" value="Acyl_transf_1"/>
    <property type="match status" value="1"/>
</dbReference>
<dbReference type="EMBL" id="BAAAZX010000038">
    <property type="protein sequence ID" value="GAA4025810.1"/>
    <property type="molecule type" value="Genomic_DNA"/>
</dbReference>
<dbReference type="InterPro" id="IPR050091">
    <property type="entry name" value="PKS_NRPS_Biosynth_Enz"/>
</dbReference>
<proteinExistence type="predicted"/>
<evidence type="ECO:0000259" key="3">
    <source>
        <dbReference type="SMART" id="SM00827"/>
    </source>
</evidence>
<evidence type="ECO:0000256" key="1">
    <source>
        <dbReference type="ARBA" id="ARBA00022450"/>
    </source>
</evidence>
<keyword evidence="1" id="KW-0596">Phosphopantetheine</keyword>
<dbReference type="Gene3D" id="3.30.70.3290">
    <property type="match status" value="1"/>
</dbReference>
<evidence type="ECO:0000313" key="4">
    <source>
        <dbReference type="EMBL" id="GAA4025810.1"/>
    </source>
</evidence>